<evidence type="ECO:0000313" key="2">
    <source>
        <dbReference type="Proteomes" id="UP001631969"/>
    </source>
</evidence>
<gene>
    <name evidence="1" type="ORF">ACI1P1_17745</name>
</gene>
<protein>
    <submittedName>
        <fullName evidence="1">ATP-binding protein</fullName>
    </submittedName>
</protein>
<accession>A0ACC7P1F5</accession>
<organism evidence="1 2">
    <name type="scientific">Paenibacillus mesotrionivorans</name>
    <dbReference type="NCBI Taxonomy" id="3160968"/>
    <lineage>
        <taxon>Bacteria</taxon>
        <taxon>Bacillati</taxon>
        <taxon>Bacillota</taxon>
        <taxon>Bacilli</taxon>
        <taxon>Bacillales</taxon>
        <taxon>Paenibacillaceae</taxon>
        <taxon>Paenibacillus</taxon>
    </lineage>
</organism>
<reference evidence="1" key="1">
    <citation type="submission" date="2024-12" db="EMBL/GenBank/DDBJ databases">
        <authorList>
            <person name="Wu N."/>
        </authorList>
    </citation>
    <scope>NUCLEOTIDE SEQUENCE</scope>
    <source>
        <strain evidence="1">P15</strain>
    </source>
</reference>
<dbReference type="EMBL" id="JBJURJ010000011">
    <property type="protein sequence ID" value="MFM9330146.1"/>
    <property type="molecule type" value="Genomic_DNA"/>
</dbReference>
<evidence type="ECO:0000313" key="1">
    <source>
        <dbReference type="EMBL" id="MFM9330146.1"/>
    </source>
</evidence>
<keyword evidence="2" id="KW-1185">Reference proteome</keyword>
<comment type="caution">
    <text evidence="1">The sequence shown here is derived from an EMBL/GenBank/DDBJ whole genome shotgun (WGS) entry which is preliminary data.</text>
</comment>
<dbReference type="Proteomes" id="UP001631969">
    <property type="component" value="Unassembled WGS sequence"/>
</dbReference>
<proteinExistence type="predicted"/>
<keyword evidence="1" id="KW-0547">Nucleotide-binding</keyword>
<keyword evidence="1" id="KW-0067">ATP-binding</keyword>
<sequence>MMWGSIFPSSEQASAVNGVLDLRGRNLEQSPTFRLDGEWQLYPGRLVYQDELPQLETGFRPIQVPGDWSSLVSDASGKAYGTGTYRLRILIDPVKNPLSIWMAGVEASSSVYINGTDMDEKRDSRQGDDSYSPKSISYTATCYDVEGVDELDVLIHVANYENPVNGGILHTLRFGSQASISFVRWYSIGFQLMVFLVLLLHALYAFILFSFHTQERTLLLVCLLTLLVAVSVIVGNDNILLLWLPVNYAGALKIRLLSYVWYAYLILLLFRRLSSAPAANMPIRLFTAALLAYSGFVLIAPAPWIHISTALGIYHMFYLLPFLWFACMFGTMIFRRQSGDGTTYFLLSAAGIMNDTAWGLWNTSCPVFYPLDIIIAIIGYCAYWFKKYYLHARENAVLNEQLRRADKRKDHFLANTSHELRTPLHGILNIARTVAEKEKDKIDGKSFRDMELLITISRRMSDLLDDLLDDARLREKRIVLQQKPVLIQAVVPGVIGMLQFMMEGKAIQMETDIPGSLPPVMADEKRLIQILYNLLHNALKFTEEGFITVSAEKRDRRLLVHVSDTGMGMDAETRARVFLPYEQGPEGADDGKGIGLGLSICKQLVELHGGALTVCSEQGKGSVFRFDLPVADTAGSSAPQKEEPGLSPEVTGNAEPFFLNANAGKVTDPGPLPVPWHNGKAQILAVDDDPVNLTVLAGILSTEPYSVTTATSARDALKLLGTRKWDLLIADVMMPFMSGYELTQRVRELYSVSELPVLLLTARSQPADIYTGFVSGANDYVTKPVDALELRYRISALIRLKQSVNERLRMEAAYLQAQIHPHFLFNTLNSIMALSELDTAKMQQLVYSFATYLRVSFDFMNTGELVELSHELELVKAYLYIEKERFENTLTVVWEVEPHLNPLLPPLTLQPLVENAIKHGIFSRSKGGTLYIRISRQNNAVRFEVRDDGKGMDQGKIDQLLEPTRKGTGGIGIFNTNRRLIQLYGQGLSIVSGPNEGTRVSFSIPDD</sequence>
<name>A0ACC7P1F5_9BACL</name>